<keyword evidence="1" id="KW-0732">Signal</keyword>
<evidence type="ECO:0000256" key="1">
    <source>
        <dbReference type="SAM" id="SignalP"/>
    </source>
</evidence>
<keyword evidence="3" id="KW-1185">Reference proteome</keyword>
<evidence type="ECO:0000313" key="3">
    <source>
        <dbReference type="Proteomes" id="UP000014500"/>
    </source>
</evidence>
<feature type="chain" id="PRO_5004589715" evidence="1">
    <location>
        <begin position="25"/>
        <end position="111"/>
    </location>
</feature>
<dbReference type="Proteomes" id="UP000014500">
    <property type="component" value="Unassembled WGS sequence"/>
</dbReference>
<name>T1IHN3_STRMM</name>
<accession>T1IHN3</accession>
<evidence type="ECO:0000313" key="2">
    <source>
        <dbReference type="EnsemblMetazoa" id="SMAR000351-PA"/>
    </source>
</evidence>
<dbReference type="EnsemblMetazoa" id="SMAR000351-RA">
    <property type="protein sequence ID" value="SMAR000351-PA"/>
    <property type="gene ID" value="SMAR000351"/>
</dbReference>
<dbReference type="AlphaFoldDB" id="T1IHN3"/>
<reference evidence="3" key="1">
    <citation type="submission" date="2011-05" db="EMBL/GenBank/DDBJ databases">
        <authorList>
            <person name="Richards S.R."/>
            <person name="Qu J."/>
            <person name="Jiang H."/>
            <person name="Jhangiani S.N."/>
            <person name="Agravi P."/>
            <person name="Goodspeed R."/>
            <person name="Gross S."/>
            <person name="Mandapat C."/>
            <person name="Jackson L."/>
            <person name="Mathew T."/>
            <person name="Pu L."/>
            <person name="Thornton R."/>
            <person name="Saada N."/>
            <person name="Wilczek-Boney K.B."/>
            <person name="Lee S."/>
            <person name="Kovar C."/>
            <person name="Wu Y."/>
            <person name="Scherer S.E."/>
            <person name="Worley K.C."/>
            <person name="Muzny D.M."/>
            <person name="Gibbs R."/>
        </authorList>
    </citation>
    <scope>NUCLEOTIDE SEQUENCE</scope>
    <source>
        <strain evidence="3">Brora</strain>
    </source>
</reference>
<feature type="signal peptide" evidence="1">
    <location>
        <begin position="1"/>
        <end position="24"/>
    </location>
</feature>
<dbReference type="EMBL" id="JH429957">
    <property type="status" value="NOT_ANNOTATED_CDS"/>
    <property type="molecule type" value="Genomic_DNA"/>
</dbReference>
<dbReference type="HOGENOM" id="CLU_2161512_0_0_1"/>
<sequence>MVNSSLKISFLLYILLVLIPTADNTFEDLCVGMRGSLSFISSVIECPQAVIDNMSNYLKIYIFLLLTFQTAIARKGSKSQLKQVYSSPAWDGVEKKNIPLCAIKTIEFLLR</sequence>
<proteinExistence type="predicted"/>
<organism evidence="2 3">
    <name type="scientific">Strigamia maritima</name>
    <name type="common">European centipede</name>
    <name type="synonym">Geophilus maritimus</name>
    <dbReference type="NCBI Taxonomy" id="126957"/>
    <lineage>
        <taxon>Eukaryota</taxon>
        <taxon>Metazoa</taxon>
        <taxon>Ecdysozoa</taxon>
        <taxon>Arthropoda</taxon>
        <taxon>Myriapoda</taxon>
        <taxon>Chilopoda</taxon>
        <taxon>Pleurostigmophora</taxon>
        <taxon>Geophilomorpha</taxon>
        <taxon>Linotaeniidae</taxon>
        <taxon>Strigamia</taxon>
    </lineage>
</organism>
<protein>
    <submittedName>
        <fullName evidence="2">Uncharacterized protein</fullName>
    </submittedName>
</protein>
<reference evidence="2" key="2">
    <citation type="submission" date="2015-02" db="UniProtKB">
        <authorList>
            <consortium name="EnsemblMetazoa"/>
        </authorList>
    </citation>
    <scope>IDENTIFICATION</scope>
</reference>